<proteinExistence type="predicted"/>
<protein>
    <recommendedName>
        <fullName evidence="4">DUF3857 domain-containing protein</fullName>
    </recommendedName>
</protein>
<evidence type="ECO:0000313" key="3">
    <source>
        <dbReference type="Proteomes" id="UP000625735"/>
    </source>
</evidence>
<gene>
    <name evidence="2" type="ORF">GCM10011343_08810</name>
</gene>
<evidence type="ECO:0000313" key="2">
    <source>
        <dbReference type="EMBL" id="GGD20545.1"/>
    </source>
</evidence>
<dbReference type="Gene3D" id="2.60.40.3140">
    <property type="match status" value="1"/>
</dbReference>
<evidence type="ECO:0000256" key="1">
    <source>
        <dbReference type="SAM" id="SignalP"/>
    </source>
</evidence>
<name>A0A916XYB0_9FLAO</name>
<sequence length="661" mass="76425">MRNAAIVLFLFIFSTVSKAQNLDFGKVSKQELTEKKHPKDTSAVAAILFKKAKTSFFYTEKDGFQCETKYEIRLKIYKKEGFSWANYSIPYYIGWTNLGKDNIFFSDVTTYNLENDKIVKTKLSSDGTFKEKINDYWMKKTITFPNVKEGSVIEFKYKLVSENLVKLPDFDFQELIPVNFAEYRTEIPVNYEYKTILNGYSKVDQESKDEIITQSINAAFNQTNYLTYTLRKNKYTLENIPALKEEPYIDNAENYRIKIKNELSAVVFKDVAPKKYAETWDDVATDISQNDHFKKQIESKGFFESNLNSILSNSSNQTETVDAILKHVKNRIKWNGIYGIFPKEGLKNSYNNRTGNVSDINLNVLVLLRNAGINAFPVLVSTRKNGKIFFPSRDDFNYIIVKAIVDGKQVLLDATDPNTTSNILPFRSINGKGVMISLTGKSEEVSLVPTFLSKSITFVQADLKENGSINGKVRATKSDYQAYFFRDRYMGINQEMYLEKLESDYKNVNISDYKIENIEDFDKTIIETFSFTNSNEVNLNNKTIIFNPLLFFTKSVNPFKEEKRFMPIDFVFPTQEKYLITITIPEGYRVEYLPQSYNVALPNNDIVINFNLSSDPTKIVINSSFDINQAVFEPNYYQDIKNIFKLYIEKQTESIILKKIE</sequence>
<dbReference type="AlphaFoldDB" id="A0A916XYB0"/>
<comment type="caution">
    <text evidence="2">The sequence shown here is derived from an EMBL/GenBank/DDBJ whole genome shotgun (WGS) entry which is preliminary data.</text>
</comment>
<feature type="signal peptide" evidence="1">
    <location>
        <begin position="1"/>
        <end position="19"/>
    </location>
</feature>
<dbReference type="Gene3D" id="2.60.120.1130">
    <property type="match status" value="1"/>
</dbReference>
<keyword evidence="3" id="KW-1185">Reference proteome</keyword>
<dbReference type="Proteomes" id="UP000625735">
    <property type="component" value="Unassembled WGS sequence"/>
</dbReference>
<accession>A0A916XYB0</accession>
<reference evidence="2" key="2">
    <citation type="submission" date="2020-09" db="EMBL/GenBank/DDBJ databases">
        <authorList>
            <person name="Sun Q."/>
            <person name="Zhou Y."/>
        </authorList>
    </citation>
    <scope>NUCLEOTIDE SEQUENCE</scope>
    <source>
        <strain evidence="2">CGMCC 1.12506</strain>
    </source>
</reference>
<dbReference type="EMBL" id="BMFG01000002">
    <property type="protein sequence ID" value="GGD20545.1"/>
    <property type="molecule type" value="Genomic_DNA"/>
</dbReference>
<keyword evidence="1" id="KW-0732">Signal</keyword>
<dbReference type="Gene3D" id="3.10.620.30">
    <property type="match status" value="1"/>
</dbReference>
<dbReference type="RefSeq" id="WP_188361311.1">
    <property type="nucleotide sequence ID" value="NZ_BMFG01000002.1"/>
</dbReference>
<feature type="chain" id="PRO_5037918479" description="DUF3857 domain-containing protein" evidence="1">
    <location>
        <begin position="20"/>
        <end position="661"/>
    </location>
</feature>
<evidence type="ECO:0008006" key="4">
    <source>
        <dbReference type="Google" id="ProtNLM"/>
    </source>
</evidence>
<organism evidence="2 3">
    <name type="scientific">Flavobacterium orientale</name>
    <dbReference type="NCBI Taxonomy" id="1756020"/>
    <lineage>
        <taxon>Bacteria</taxon>
        <taxon>Pseudomonadati</taxon>
        <taxon>Bacteroidota</taxon>
        <taxon>Flavobacteriia</taxon>
        <taxon>Flavobacteriales</taxon>
        <taxon>Flavobacteriaceae</taxon>
        <taxon>Flavobacterium</taxon>
    </lineage>
</organism>
<reference evidence="2" key="1">
    <citation type="journal article" date="2014" name="Int. J. Syst. Evol. Microbiol.">
        <title>Complete genome sequence of Corynebacterium casei LMG S-19264T (=DSM 44701T), isolated from a smear-ripened cheese.</title>
        <authorList>
            <consortium name="US DOE Joint Genome Institute (JGI-PGF)"/>
            <person name="Walter F."/>
            <person name="Albersmeier A."/>
            <person name="Kalinowski J."/>
            <person name="Ruckert C."/>
        </authorList>
    </citation>
    <scope>NUCLEOTIDE SEQUENCE</scope>
    <source>
        <strain evidence="2">CGMCC 1.12506</strain>
    </source>
</reference>